<sequence length="617" mass="68468">MLCFSSNFSCASTLEMCPPKLQVATPNVSENQSKLERVADNSEGCKCEPNGERRTRGNTPQRSKSQQIFETSAAEQLTVHARDSHTASMRLSASEDVGTVVRKTARDKWKGAHGTAADQDPPIIDHRSVIEERVPFRTDPLRCRVQRALATGLCTQWISYARLVSSTTASSLLYSNSALTQAPSQAPTFKTRGQGLRCSRMARATAFGPPRRAVHLYPLLLCARIDETFSLVPRSSDTQYVNTAHSKRPECASDLPATAVENQLSSSRPIPLNTTISSFSRSFLANALLSMSQTLSSFSNVNPTSTRMARLCTIRRSSYYQTRNHRYQLSLSGTQCHWQMSIRDNQHPAVPCSFLCAGNTFHRRDEDKGLASPEQQMHATLGVRLAISAFTNSLTFACSRPDPDAALNSTHYISNQQRTSQETKDSNFIFRTSMFNLELRVVIGPFPPTSKKNIGLTSTSTYRASAGSFQEFINLRTGRYQTPSHTILHDPSVQKDCMLQLEAVLRLSLSSPSGLEVNTPSADQYDTTVCQEPLQDEFRSADPAEWAMDRNGSVFYAVDSRETLAFLNLRHHTYSLAEPTPRHTPALGLLSSQTNSSPHTLFTSFNFFTDVLKPSHI</sequence>
<feature type="compositionally biased region" description="Basic and acidic residues" evidence="1">
    <location>
        <begin position="33"/>
        <end position="55"/>
    </location>
</feature>
<dbReference type="Proteomes" id="UP001213000">
    <property type="component" value="Unassembled WGS sequence"/>
</dbReference>
<gene>
    <name evidence="2" type="ORF">NP233_g8911</name>
</gene>
<proteinExistence type="predicted"/>
<accession>A0AAD5VLJ0</accession>
<comment type="caution">
    <text evidence="2">The sequence shown here is derived from an EMBL/GenBank/DDBJ whole genome shotgun (WGS) entry which is preliminary data.</text>
</comment>
<evidence type="ECO:0000313" key="3">
    <source>
        <dbReference type="Proteomes" id="UP001213000"/>
    </source>
</evidence>
<feature type="compositionally biased region" description="Polar residues" evidence="1">
    <location>
        <begin position="57"/>
        <end position="67"/>
    </location>
</feature>
<dbReference type="AlphaFoldDB" id="A0AAD5VLJ0"/>
<dbReference type="EMBL" id="JANIEX010000754">
    <property type="protein sequence ID" value="KAJ3563489.1"/>
    <property type="molecule type" value="Genomic_DNA"/>
</dbReference>
<organism evidence="2 3">
    <name type="scientific">Leucocoprinus birnbaumii</name>
    <dbReference type="NCBI Taxonomy" id="56174"/>
    <lineage>
        <taxon>Eukaryota</taxon>
        <taxon>Fungi</taxon>
        <taxon>Dikarya</taxon>
        <taxon>Basidiomycota</taxon>
        <taxon>Agaricomycotina</taxon>
        <taxon>Agaricomycetes</taxon>
        <taxon>Agaricomycetidae</taxon>
        <taxon>Agaricales</taxon>
        <taxon>Agaricineae</taxon>
        <taxon>Agaricaceae</taxon>
        <taxon>Leucocoprinus</taxon>
    </lineage>
</organism>
<protein>
    <submittedName>
        <fullName evidence="2">Uncharacterized protein</fullName>
    </submittedName>
</protein>
<name>A0AAD5VLJ0_9AGAR</name>
<keyword evidence="3" id="KW-1185">Reference proteome</keyword>
<evidence type="ECO:0000313" key="2">
    <source>
        <dbReference type="EMBL" id="KAJ3563489.1"/>
    </source>
</evidence>
<evidence type="ECO:0000256" key="1">
    <source>
        <dbReference type="SAM" id="MobiDB-lite"/>
    </source>
</evidence>
<feature type="region of interest" description="Disordered" evidence="1">
    <location>
        <begin position="27"/>
        <end position="67"/>
    </location>
</feature>
<reference evidence="2" key="1">
    <citation type="submission" date="2022-07" db="EMBL/GenBank/DDBJ databases">
        <title>Genome Sequence of Leucocoprinus birnbaumii.</title>
        <authorList>
            <person name="Buettner E."/>
        </authorList>
    </citation>
    <scope>NUCLEOTIDE SEQUENCE</scope>
    <source>
        <strain evidence="2">VT141</strain>
    </source>
</reference>